<keyword evidence="1" id="KW-0812">Transmembrane</keyword>
<keyword evidence="1" id="KW-0472">Membrane</keyword>
<accession>A0ABV5PW42</accession>
<keyword evidence="1" id="KW-1133">Transmembrane helix</keyword>
<keyword evidence="4" id="KW-1185">Reference proteome</keyword>
<dbReference type="InterPro" id="IPR025588">
    <property type="entry name" value="YcxB-like_C"/>
</dbReference>
<dbReference type="Proteomes" id="UP001589646">
    <property type="component" value="Unassembled WGS sequence"/>
</dbReference>
<evidence type="ECO:0000256" key="1">
    <source>
        <dbReference type="SAM" id="Phobius"/>
    </source>
</evidence>
<evidence type="ECO:0000259" key="2">
    <source>
        <dbReference type="Pfam" id="PF14317"/>
    </source>
</evidence>
<organism evidence="3 4">
    <name type="scientific">Nonomuraea roseola</name>
    <dbReference type="NCBI Taxonomy" id="46179"/>
    <lineage>
        <taxon>Bacteria</taxon>
        <taxon>Bacillati</taxon>
        <taxon>Actinomycetota</taxon>
        <taxon>Actinomycetes</taxon>
        <taxon>Streptosporangiales</taxon>
        <taxon>Streptosporangiaceae</taxon>
        <taxon>Nonomuraea</taxon>
    </lineage>
</organism>
<dbReference type="RefSeq" id="WP_346127385.1">
    <property type="nucleotide sequence ID" value="NZ_BAAAXC010000015.1"/>
</dbReference>
<proteinExistence type="predicted"/>
<evidence type="ECO:0000313" key="3">
    <source>
        <dbReference type="EMBL" id="MFB9527448.1"/>
    </source>
</evidence>
<protein>
    <submittedName>
        <fullName evidence="3">YcxB family protein</fullName>
    </submittedName>
</protein>
<sequence length="159" mass="17616">MDFTVTYEPTPDEVARALAQVLKRQLRLTSLVLPSVLALSGLVCFAVGSTGLGVGMLAGAVVFPLLLTWSIRRSARRQLAHLCVPTVIRMTTDGYECRTEQSSTSMKWSLFGDIVTGPEFWLFYAKKQCMGFLPRRAFDSGRQAEFDAFIASRHHAEAP</sequence>
<feature type="transmembrane region" description="Helical" evidence="1">
    <location>
        <begin position="54"/>
        <end position="71"/>
    </location>
</feature>
<gene>
    <name evidence="3" type="ORF">ACFFRN_12570</name>
</gene>
<feature type="transmembrane region" description="Helical" evidence="1">
    <location>
        <begin position="26"/>
        <end position="48"/>
    </location>
</feature>
<reference evidence="3 4" key="1">
    <citation type="submission" date="2024-09" db="EMBL/GenBank/DDBJ databases">
        <authorList>
            <person name="Sun Q."/>
            <person name="Mori K."/>
        </authorList>
    </citation>
    <scope>NUCLEOTIDE SEQUENCE [LARGE SCALE GENOMIC DNA]</scope>
    <source>
        <strain evidence="3 4">JCM 3323</strain>
    </source>
</reference>
<evidence type="ECO:0000313" key="4">
    <source>
        <dbReference type="Proteomes" id="UP001589646"/>
    </source>
</evidence>
<dbReference type="Pfam" id="PF14317">
    <property type="entry name" value="YcxB"/>
    <property type="match status" value="1"/>
</dbReference>
<feature type="domain" description="YcxB-like C-terminal" evidence="2">
    <location>
        <begin position="92"/>
        <end position="150"/>
    </location>
</feature>
<comment type="caution">
    <text evidence="3">The sequence shown here is derived from an EMBL/GenBank/DDBJ whole genome shotgun (WGS) entry which is preliminary data.</text>
</comment>
<name>A0ABV5PW42_9ACTN</name>
<dbReference type="EMBL" id="JBHMCE010000004">
    <property type="protein sequence ID" value="MFB9527448.1"/>
    <property type="molecule type" value="Genomic_DNA"/>
</dbReference>